<dbReference type="PANTHER" id="PTHR47955">
    <property type="entry name" value="CYTOCHROME P450 FAMILY 71 PROTEIN"/>
    <property type="match status" value="1"/>
</dbReference>
<dbReference type="PRINTS" id="PR00463">
    <property type="entry name" value="EP450I"/>
</dbReference>
<evidence type="ECO:0000256" key="3">
    <source>
        <dbReference type="ARBA" id="ARBA00022617"/>
    </source>
</evidence>
<keyword evidence="7 9" id="KW-0503">Monooxygenase</keyword>
<dbReference type="GO" id="GO:0020037">
    <property type="term" value="F:heme binding"/>
    <property type="evidence" value="ECO:0007669"/>
    <property type="project" value="InterPro"/>
</dbReference>
<dbReference type="AlphaFoldDB" id="A0AAV1E516"/>
<evidence type="ECO:0000256" key="8">
    <source>
        <dbReference type="PIRSR" id="PIRSR602401-1"/>
    </source>
</evidence>
<keyword evidence="4 8" id="KW-0479">Metal-binding</keyword>
<dbReference type="InterPro" id="IPR002401">
    <property type="entry name" value="Cyt_P450_E_grp-I"/>
</dbReference>
<dbReference type="PANTHER" id="PTHR47955:SF15">
    <property type="entry name" value="CYTOCHROME P450 71A2-LIKE"/>
    <property type="match status" value="1"/>
</dbReference>
<dbReference type="CDD" id="cd11072">
    <property type="entry name" value="CYP71-like"/>
    <property type="match status" value="1"/>
</dbReference>
<keyword evidence="10" id="KW-0175">Coiled coil</keyword>
<keyword evidence="3 8" id="KW-0349">Heme</keyword>
<dbReference type="GO" id="GO:0016705">
    <property type="term" value="F:oxidoreductase activity, acting on paired donors, with incorporation or reduction of molecular oxygen"/>
    <property type="evidence" value="ECO:0007669"/>
    <property type="project" value="InterPro"/>
</dbReference>
<gene>
    <name evidence="11" type="ORF">OLC1_LOCUS21728</name>
</gene>
<feature type="binding site" description="axial binding residue" evidence="8">
    <location>
        <position position="444"/>
    </location>
    <ligand>
        <name>heme</name>
        <dbReference type="ChEBI" id="CHEBI:30413"/>
    </ligand>
    <ligandPart>
        <name>Fe</name>
        <dbReference type="ChEBI" id="CHEBI:18248"/>
    </ligandPart>
</feature>
<dbReference type="InterPro" id="IPR017972">
    <property type="entry name" value="Cyt_P450_CS"/>
</dbReference>
<keyword evidence="12" id="KW-1185">Reference proteome</keyword>
<evidence type="ECO:0000256" key="4">
    <source>
        <dbReference type="ARBA" id="ARBA00022723"/>
    </source>
</evidence>
<accession>A0AAV1E516</accession>
<dbReference type="Gene3D" id="1.10.630.10">
    <property type="entry name" value="Cytochrome P450"/>
    <property type="match status" value="1"/>
</dbReference>
<dbReference type="PROSITE" id="PS00086">
    <property type="entry name" value="CYTOCHROME_P450"/>
    <property type="match status" value="1"/>
</dbReference>
<evidence type="ECO:0000256" key="5">
    <source>
        <dbReference type="ARBA" id="ARBA00023002"/>
    </source>
</evidence>
<protein>
    <submittedName>
        <fullName evidence="11">OLC1v1015989C1</fullName>
    </submittedName>
</protein>
<sequence>MTFSILLSTIFIFSFFFLVRWLEPSTKNLPPSPPKLPLIGNLHQLGHLPYRSLKTLAEKYGPIMLLHLGSKPTLIISSPEMAESVLKTHDLNFSSRPEPNFVRKITYNYQDILFAPYGEYWRQARSICVHQLLSNKRVQSFRSIREEEVASVLENITESCSSRSPVNVTDILTMLTYNIMSRVAIGRRLSGNKVGNKFKKLSDEFLEIIGCFDVSDYIPWLWWINKLNGLEGKVDRVAKEFDEYIETIIEQAEKKREENFINDDHQQRMHNFIDVLLDFQEKNDTGFVLQRDAIKAIIIDMFVGGTDTTTTLLEWVISELVKNQNSMKKLKNEVRRFANEKGNHITEDVLDQLPYLKAVIKETLRLHPPVPLLAPHESRNAINIMGYDISAGTQVIVNAYAIGRDPSVWENADEFQPEKFLNNSIDVKRQHFETIPFGSGRRSCPGYGFAMVTTEVALANLILKFDFTLPGGARPEDLDMSEVASIITKRKTPLILVGSLAN</sequence>
<dbReference type="PRINTS" id="PR00385">
    <property type="entry name" value="P450"/>
</dbReference>
<name>A0AAV1E516_OLDCO</name>
<dbReference type="Pfam" id="PF00067">
    <property type="entry name" value="p450"/>
    <property type="match status" value="1"/>
</dbReference>
<evidence type="ECO:0000256" key="1">
    <source>
        <dbReference type="ARBA" id="ARBA00001971"/>
    </source>
</evidence>
<dbReference type="Proteomes" id="UP001161247">
    <property type="component" value="Chromosome 8"/>
</dbReference>
<evidence type="ECO:0000313" key="12">
    <source>
        <dbReference type="Proteomes" id="UP001161247"/>
    </source>
</evidence>
<comment type="cofactor">
    <cofactor evidence="1 8">
        <name>heme</name>
        <dbReference type="ChEBI" id="CHEBI:30413"/>
    </cofactor>
</comment>
<proteinExistence type="inferred from homology"/>
<evidence type="ECO:0000313" key="11">
    <source>
        <dbReference type="EMBL" id="CAI9115152.1"/>
    </source>
</evidence>
<dbReference type="FunFam" id="1.10.630.10:FF:000011">
    <property type="entry name" value="Cytochrome P450 83B1"/>
    <property type="match status" value="1"/>
</dbReference>
<reference evidence="11" key="1">
    <citation type="submission" date="2023-03" db="EMBL/GenBank/DDBJ databases">
        <authorList>
            <person name="Julca I."/>
        </authorList>
    </citation>
    <scope>NUCLEOTIDE SEQUENCE</scope>
</reference>
<dbReference type="InterPro" id="IPR001128">
    <property type="entry name" value="Cyt_P450"/>
</dbReference>
<evidence type="ECO:0000256" key="7">
    <source>
        <dbReference type="ARBA" id="ARBA00023033"/>
    </source>
</evidence>
<organism evidence="11 12">
    <name type="scientific">Oldenlandia corymbosa var. corymbosa</name>
    <dbReference type="NCBI Taxonomy" id="529605"/>
    <lineage>
        <taxon>Eukaryota</taxon>
        <taxon>Viridiplantae</taxon>
        <taxon>Streptophyta</taxon>
        <taxon>Embryophyta</taxon>
        <taxon>Tracheophyta</taxon>
        <taxon>Spermatophyta</taxon>
        <taxon>Magnoliopsida</taxon>
        <taxon>eudicotyledons</taxon>
        <taxon>Gunneridae</taxon>
        <taxon>Pentapetalae</taxon>
        <taxon>asterids</taxon>
        <taxon>lamiids</taxon>
        <taxon>Gentianales</taxon>
        <taxon>Rubiaceae</taxon>
        <taxon>Rubioideae</taxon>
        <taxon>Spermacoceae</taxon>
        <taxon>Hedyotis-Oldenlandia complex</taxon>
        <taxon>Oldenlandia</taxon>
    </lineage>
</organism>
<keyword evidence="5 9" id="KW-0560">Oxidoreductase</keyword>
<dbReference type="EMBL" id="OX459125">
    <property type="protein sequence ID" value="CAI9115152.1"/>
    <property type="molecule type" value="Genomic_DNA"/>
</dbReference>
<evidence type="ECO:0000256" key="2">
    <source>
        <dbReference type="ARBA" id="ARBA00010617"/>
    </source>
</evidence>
<dbReference type="SUPFAM" id="SSF48264">
    <property type="entry name" value="Cytochrome P450"/>
    <property type="match status" value="1"/>
</dbReference>
<evidence type="ECO:0000256" key="9">
    <source>
        <dbReference type="RuleBase" id="RU000461"/>
    </source>
</evidence>
<keyword evidence="6 8" id="KW-0408">Iron</keyword>
<dbReference type="GO" id="GO:0005506">
    <property type="term" value="F:iron ion binding"/>
    <property type="evidence" value="ECO:0007669"/>
    <property type="project" value="InterPro"/>
</dbReference>
<evidence type="ECO:0000256" key="6">
    <source>
        <dbReference type="ARBA" id="ARBA00023004"/>
    </source>
</evidence>
<dbReference type="GO" id="GO:0004497">
    <property type="term" value="F:monooxygenase activity"/>
    <property type="evidence" value="ECO:0007669"/>
    <property type="project" value="UniProtKB-KW"/>
</dbReference>
<comment type="similarity">
    <text evidence="2 9">Belongs to the cytochrome P450 family.</text>
</comment>
<dbReference type="InterPro" id="IPR036396">
    <property type="entry name" value="Cyt_P450_sf"/>
</dbReference>
<feature type="coiled-coil region" evidence="10">
    <location>
        <begin position="320"/>
        <end position="347"/>
    </location>
</feature>
<evidence type="ECO:0000256" key="10">
    <source>
        <dbReference type="SAM" id="Coils"/>
    </source>
</evidence>